<dbReference type="Gene3D" id="1.20.1290.10">
    <property type="entry name" value="AhpD-like"/>
    <property type="match status" value="1"/>
</dbReference>
<name>A0A4Y9T5T3_9BURK</name>
<gene>
    <name evidence="1" type="ORF">E4O92_01430</name>
</gene>
<evidence type="ECO:0000313" key="2">
    <source>
        <dbReference type="Proteomes" id="UP000297258"/>
    </source>
</evidence>
<dbReference type="Proteomes" id="UP000297258">
    <property type="component" value="Unassembled WGS sequence"/>
</dbReference>
<dbReference type="AlphaFoldDB" id="A0A4Y9T5T3"/>
<dbReference type="EMBL" id="SPUM01000008">
    <property type="protein sequence ID" value="TFW35646.1"/>
    <property type="molecule type" value="Genomic_DNA"/>
</dbReference>
<sequence>MKRIPDLDPATLSEEQKRIYDEIASGPRKGVRGPLAVWLRRPGLAATAQALGRYCRYETSLPPRLSELAILILGRAWSADYEWAAHKPIALAAGLPVAVVDAIRDRRPPPFEAADEALVYEFMTTLHAEHTIPDALYQRAGALLGLDGVIDLVGIAGYYTLISMTIKAFDLMPADGSPREMTEPEQL</sequence>
<dbReference type="PANTHER" id="PTHR34846:SF11">
    <property type="entry name" value="4-CARBOXYMUCONOLACTONE DECARBOXYLASE FAMILY PROTEIN (AFU_ORTHOLOGUE AFUA_6G11590)"/>
    <property type="match status" value="1"/>
</dbReference>
<proteinExistence type="predicted"/>
<dbReference type="PANTHER" id="PTHR34846">
    <property type="entry name" value="4-CARBOXYMUCONOLACTONE DECARBOXYLASE FAMILY PROTEIN (AFU_ORTHOLOGUE AFUA_6G11590)"/>
    <property type="match status" value="1"/>
</dbReference>
<dbReference type="InterPro" id="IPR029032">
    <property type="entry name" value="AhpD-like"/>
</dbReference>
<dbReference type="SUPFAM" id="SSF69118">
    <property type="entry name" value="AhpD-like"/>
    <property type="match status" value="1"/>
</dbReference>
<comment type="caution">
    <text evidence="1">The sequence shown here is derived from an EMBL/GenBank/DDBJ whole genome shotgun (WGS) entry which is preliminary data.</text>
</comment>
<protein>
    <submittedName>
        <fullName evidence="1">Carboxymuconolactone decarboxylase family protein</fullName>
    </submittedName>
</protein>
<reference evidence="1 2" key="1">
    <citation type="submission" date="2019-03" db="EMBL/GenBank/DDBJ databases">
        <title>Draft genome of Massilia hortus sp. nov., a novel bacterial species of the Oxalobacteraceae family.</title>
        <authorList>
            <person name="Peta V."/>
            <person name="Raths R."/>
            <person name="Bucking H."/>
        </authorList>
    </citation>
    <scope>NUCLEOTIDE SEQUENCE [LARGE SCALE GENOMIC DNA]</scope>
    <source>
        <strain evidence="1 2">ONC3</strain>
    </source>
</reference>
<accession>A0A4Y9T5T3</accession>
<organism evidence="1 2">
    <name type="scientific">Massilia horti</name>
    <dbReference type="NCBI Taxonomy" id="2562153"/>
    <lineage>
        <taxon>Bacteria</taxon>
        <taxon>Pseudomonadati</taxon>
        <taxon>Pseudomonadota</taxon>
        <taxon>Betaproteobacteria</taxon>
        <taxon>Burkholderiales</taxon>
        <taxon>Oxalobacteraceae</taxon>
        <taxon>Telluria group</taxon>
        <taxon>Massilia</taxon>
    </lineage>
</organism>
<dbReference type="OrthoDB" id="5987308at2"/>
<evidence type="ECO:0000313" key="1">
    <source>
        <dbReference type="EMBL" id="TFW35646.1"/>
    </source>
</evidence>
<keyword evidence="2" id="KW-1185">Reference proteome</keyword>
<dbReference type="RefSeq" id="WP_135187965.1">
    <property type="nucleotide sequence ID" value="NZ_SPUM01000008.1"/>
</dbReference>